<name>S0KX19_9ENTE</name>
<dbReference type="InterPro" id="IPR011990">
    <property type="entry name" value="TPR-like_helical_dom_sf"/>
</dbReference>
<comment type="caution">
    <text evidence="1">The sequence shown here is derived from an EMBL/GenBank/DDBJ whole genome shotgun (WGS) entry which is preliminary data.</text>
</comment>
<dbReference type="InterPro" id="IPR006597">
    <property type="entry name" value="Sel1-like"/>
</dbReference>
<dbReference type="AlphaFoldDB" id="S0KX19"/>
<sequence length="501" mass="59563">MDIREMTAEEINQMPRLRYRKYMDNELAYQWLFRCFVRQSDFPKTYQIIDEVLDHKHNTLYHTNPFEVAKELFWADTHRFCPKDIFIFMEKAFRDQLYQNADSLAADYLGDLHYLPRYQQLNDQKALRYYTVAAKEGRENAMARLGIIYYRQNRLKKAYPFLLKAALLGDAEAKFQLAELYWHGEGVKQDLCQAQKLYQEVIEKKEQSEYYVRALIRLSQFQRMVAEPEESFLSNLNLLHAAEYRYFKLYQEIAGTDAKIEEALNHERMVVKQAIKQRKFICGSQGIYVQTAHAKLTVNNWTEADIEDLQRLAKSDYFQKAAPFSCPNDQWASLDLIQTTLIGENIFAIRMRDRKNKYPTTNQPTSKQPFVERSLPFDENQWTHHIKNRANQGITTYAIGYAQLEKVGVEKRNEYRLQFCFENEAFAKQYTEEIFEKLITYAFDRLESRRIWLAVNKADRIKQEYIQQNGFKPVLAKKAPFKADGKDMEYFQLTEKSWMSE</sequence>
<dbReference type="PANTHER" id="PTHR11102:SF147">
    <property type="entry name" value="SEL1L ADAPTOR SUBUNIT OF ERAD E3 UBIQUITIN LIGASE"/>
    <property type="match status" value="1"/>
</dbReference>
<dbReference type="EMBL" id="ASWJ01000003">
    <property type="protein sequence ID" value="EOW87446.1"/>
    <property type="molecule type" value="Genomic_DNA"/>
</dbReference>
<dbReference type="Gene3D" id="1.25.40.10">
    <property type="entry name" value="Tetratricopeptide repeat domain"/>
    <property type="match status" value="1"/>
</dbReference>
<dbReference type="STRING" id="1121865.OMW_00714"/>
<keyword evidence="2" id="KW-1185">Reference proteome</keyword>
<dbReference type="PANTHER" id="PTHR11102">
    <property type="entry name" value="SEL-1-LIKE PROTEIN"/>
    <property type="match status" value="1"/>
</dbReference>
<dbReference type="GO" id="GO:0036503">
    <property type="term" value="P:ERAD pathway"/>
    <property type="evidence" value="ECO:0007669"/>
    <property type="project" value="TreeGrafter"/>
</dbReference>
<gene>
    <name evidence="1" type="ORF">I568_00490</name>
</gene>
<dbReference type="Gene3D" id="3.40.630.30">
    <property type="match status" value="1"/>
</dbReference>
<protein>
    <submittedName>
        <fullName evidence="1">Uncharacterized protein</fullName>
    </submittedName>
</protein>
<reference evidence="1 2" key="1">
    <citation type="submission" date="2013-03" db="EMBL/GenBank/DDBJ databases">
        <title>The Genome Sequence of Enterococcus columbae ATCC_51263 (PacBio/Illumina hybrid assembly).</title>
        <authorList>
            <consortium name="The Broad Institute Genomics Platform"/>
            <consortium name="The Broad Institute Genome Sequencing Center for Infectious Disease"/>
            <person name="Earl A."/>
            <person name="Russ C."/>
            <person name="Gilmore M."/>
            <person name="Surin D."/>
            <person name="Walker B."/>
            <person name="Young S."/>
            <person name="Zeng Q."/>
            <person name="Gargeya S."/>
            <person name="Fitzgerald M."/>
            <person name="Haas B."/>
            <person name="Abouelleil A."/>
            <person name="Allen A.W."/>
            <person name="Alvarado L."/>
            <person name="Arachchi H.M."/>
            <person name="Berlin A.M."/>
            <person name="Chapman S.B."/>
            <person name="Gainer-Dewar J."/>
            <person name="Goldberg J."/>
            <person name="Griggs A."/>
            <person name="Gujja S."/>
            <person name="Hansen M."/>
            <person name="Howarth C."/>
            <person name="Imamovic A."/>
            <person name="Ireland A."/>
            <person name="Larimer J."/>
            <person name="McCowan C."/>
            <person name="Murphy C."/>
            <person name="Pearson M."/>
            <person name="Poon T.W."/>
            <person name="Priest M."/>
            <person name="Roberts A."/>
            <person name="Saif S."/>
            <person name="Shea T."/>
            <person name="Sisk P."/>
            <person name="Sykes S."/>
            <person name="Wortman J."/>
            <person name="Nusbaum C."/>
            <person name="Birren B."/>
        </authorList>
    </citation>
    <scope>NUCLEOTIDE SEQUENCE [LARGE SCALE GENOMIC DNA]</scope>
    <source>
        <strain evidence="1 2">ATCC 51263</strain>
    </source>
</reference>
<dbReference type="eggNOG" id="ENOG5032GY0">
    <property type="taxonomic scope" value="Bacteria"/>
</dbReference>
<proteinExistence type="predicted"/>
<dbReference type="SUPFAM" id="SSF81901">
    <property type="entry name" value="HCP-like"/>
    <property type="match status" value="1"/>
</dbReference>
<dbReference type="Proteomes" id="UP000014113">
    <property type="component" value="Unassembled WGS sequence"/>
</dbReference>
<organism evidence="1 2">
    <name type="scientific">Enterococcus columbae DSM 7374 = ATCC 51263</name>
    <dbReference type="NCBI Taxonomy" id="1121865"/>
    <lineage>
        <taxon>Bacteria</taxon>
        <taxon>Bacillati</taxon>
        <taxon>Bacillota</taxon>
        <taxon>Bacilli</taxon>
        <taxon>Lactobacillales</taxon>
        <taxon>Enterococcaceae</taxon>
        <taxon>Enterococcus</taxon>
    </lineage>
</organism>
<dbReference type="PATRIC" id="fig|1121865.3.peg.706"/>
<evidence type="ECO:0000313" key="2">
    <source>
        <dbReference type="Proteomes" id="UP000014113"/>
    </source>
</evidence>
<evidence type="ECO:0000313" key="1">
    <source>
        <dbReference type="EMBL" id="EOW87446.1"/>
    </source>
</evidence>
<dbReference type="RefSeq" id="WP_016182877.1">
    <property type="nucleotide sequence ID" value="NZ_JXKI01000006.1"/>
</dbReference>
<dbReference type="OrthoDB" id="2861755at2"/>
<dbReference type="InterPro" id="IPR050767">
    <property type="entry name" value="Sel1_AlgK"/>
</dbReference>
<accession>S0KX19</accession>
<dbReference type="SMART" id="SM00671">
    <property type="entry name" value="SEL1"/>
    <property type="match status" value="3"/>
</dbReference>